<dbReference type="EMBL" id="UYRU01067306">
    <property type="protein sequence ID" value="VDN16841.1"/>
    <property type="molecule type" value="Genomic_DNA"/>
</dbReference>
<dbReference type="AlphaFoldDB" id="A0A3P7MFY9"/>
<reference evidence="1 2" key="1">
    <citation type="submission" date="2018-11" db="EMBL/GenBank/DDBJ databases">
        <authorList>
            <consortium name="Pathogen Informatics"/>
        </authorList>
    </citation>
    <scope>NUCLEOTIDE SEQUENCE [LARGE SCALE GENOMIC DNA]</scope>
</reference>
<name>A0A3P7MFY9_DIBLA</name>
<organism evidence="1 2">
    <name type="scientific">Dibothriocephalus latus</name>
    <name type="common">Fish tapeworm</name>
    <name type="synonym">Diphyllobothrium latum</name>
    <dbReference type="NCBI Taxonomy" id="60516"/>
    <lineage>
        <taxon>Eukaryota</taxon>
        <taxon>Metazoa</taxon>
        <taxon>Spiralia</taxon>
        <taxon>Lophotrochozoa</taxon>
        <taxon>Platyhelminthes</taxon>
        <taxon>Cestoda</taxon>
        <taxon>Eucestoda</taxon>
        <taxon>Diphyllobothriidea</taxon>
        <taxon>Diphyllobothriidae</taxon>
        <taxon>Dibothriocephalus</taxon>
    </lineage>
</organism>
<evidence type="ECO:0000313" key="2">
    <source>
        <dbReference type="Proteomes" id="UP000281553"/>
    </source>
</evidence>
<dbReference type="OrthoDB" id="10029313at2759"/>
<gene>
    <name evidence="1" type="ORF">DILT_LOCUS12672</name>
</gene>
<evidence type="ECO:0000313" key="1">
    <source>
        <dbReference type="EMBL" id="VDN16841.1"/>
    </source>
</evidence>
<keyword evidence="2" id="KW-1185">Reference proteome</keyword>
<dbReference type="Proteomes" id="UP000281553">
    <property type="component" value="Unassembled WGS sequence"/>
</dbReference>
<proteinExistence type="predicted"/>
<sequence>MKDIVILPADKRRLAEALDKTDYMLRLQGLLGEKNAYQLWGAGEFKKHMNSVKMAIDKLKKSGALIRRETLAAKATYAAMARFYDLPTVHKPGVPLRPIVSLRDTPSFGQSKGFDQLFRFLTEDSECTFKSAGQFLRNIKHLEIDSE</sequence>
<protein>
    <submittedName>
        <fullName evidence="1">Uncharacterized protein</fullName>
    </submittedName>
</protein>
<accession>A0A3P7MFY9</accession>